<organism evidence="2 3">
    <name type="scientific">Ascaris lumbricoides</name>
    <name type="common">Giant roundworm</name>
    <dbReference type="NCBI Taxonomy" id="6252"/>
    <lineage>
        <taxon>Eukaryota</taxon>
        <taxon>Metazoa</taxon>
        <taxon>Ecdysozoa</taxon>
        <taxon>Nematoda</taxon>
        <taxon>Chromadorea</taxon>
        <taxon>Rhabditida</taxon>
        <taxon>Spirurina</taxon>
        <taxon>Ascaridomorpha</taxon>
        <taxon>Ascaridoidea</taxon>
        <taxon>Ascarididae</taxon>
        <taxon>Ascaris</taxon>
    </lineage>
</organism>
<accession>A0A0M3HRI1</accession>
<protein>
    <submittedName>
        <fullName evidence="3">Secreted protein</fullName>
    </submittedName>
</protein>
<evidence type="ECO:0000313" key="2">
    <source>
        <dbReference type="Proteomes" id="UP000036681"/>
    </source>
</evidence>
<dbReference type="Proteomes" id="UP000036681">
    <property type="component" value="Unplaced"/>
</dbReference>
<keyword evidence="1" id="KW-0472">Membrane</keyword>
<keyword evidence="1" id="KW-0812">Transmembrane</keyword>
<evidence type="ECO:0000313" key="3">
    <source>
        <dbReference type="WBParaSite" id="ALUE_0000491801-mRNA-1"/>
    </source>
</evidence>
<feature type="transmembrane region" description="Helical" evidence="1">
    <location>
        <begin position="12"/>
        <end position="31"/>
    </location>
</feature>
<keyword evidence="2" id="KW-1185">Reference proteome</keyword>
<evidence type="ECO:0000256" key="1">
    <source>
        <dbReference type="SAM" id="Phobius"/>
    </source>
</evidence>
<reference evidence="3" key="1">
    <citation type="submission" date="2017-02" db="UniProtKB">
        <authorList>
            <consortium name="WormBaseParasite"/>
        </authorList>
    </citation>
    <scope>IDENTIFICATION</scope>
</reference>
<keyword evidence="1" id="KW-1133">Transmembrane helix</keyword>
<proteinExistence type="predicted"/>
<name>A0A0M3HRI1_ASCLU</name>
<dbReference type="AlphaFoldDB" id="A0A0M3HRI1"/>
<dbReference type="WBParaSite" id="ALUE_0000491801-mRNA-1">
    <property type="protein sequence ID" value="ALUE_0000491801-mRNA-1"/>
    <property type="gene ID" value="ALUE_0000491801"/>
</dbReference>
<sequence length="65" mass="7304">MKATKQRSCDRWSSSLALFVSASFQCISLLICNMGSWSACLVTIGHLPHNMPFDKLPKNIYKLVD</sequence>